<dbReference type="InterPro" id="IPR000873">
    <property type="entry name" value="AMP-dep_synth/lig_dom"/>
</dbReference>
<dbReference type="Gene3D" id="3.40.50.12780">
    <property type="entry name" value="N-terminal domain of ligase-like"/>
    <property type="match status" value="1"/>
</dbReference>
<gene>
    <name evidence="4" type="ORF">CK498_07220</name>
</gene>
<dbReference type="GO" id="GO:0006631">
    <property type="term" value="P:fatty acid metabolic process"/>
    <property type="evidence" value="ECO:0007669"/>
    <property type="project" value="TreeGrafter"/>
</dbReference>
<evidence type="ECO:0000313" key="5">
    <source>
        <dbReference type="Proteomes" id="UP000217771"/>
    </source>
</evidence>
<reference evidence="4 5" key="1">
    <citation type="submission" date="2017-08" db="EMBL/GenBank/DDBJ databases">
        <title>Halomonas alkalisoli sp. nov., isolated from saline alkaline soil.</title>
        <authorList>
            <person name="Wang D."/>
            <person name="Zhang G."/>
        </authorList>
    </citation>
    <scope>NUCLEOTIDE SEQUENCE [LARGE SCALE GENOMIC DNA]</scope>
    <source>
        <strain evidence="4 5">WRN001</strain>
    </source>
</reference>
<keyword evidence="5" id="KW-1185">Reference proteome</keyword>
<evidence type="ECO:0000256" key="2">
    <source>
        <dbReference type="ARBA" id="ARBA00022598"/>
    </source>
</evidence>
<feature type="domain" description="AMP-dependent synthetase/ligase" evidence="3">
    <location>
        <begin position="13"/>
        <end position="347"/>
    </location>
</feature>
<sequence length="473" mass="51087">MNLLAPILAKLTAHGSRTAIIAADGEHASYADLLGRSERLAAAWQRQGLRAGDRVLVAMPVGIPLYASLVALWRLGAVVVFPEPALGLAGLRHALRVTRPRAFLAAGWFRLLRYWLPELWRVRLVLGANTSAATAADALETVDIDHPALISFTSGSTGQPKAIVRSHGFLATQNARVAELLAPQRDDCVDLVGFPVFVLANLGLGVTSVLPNWRLQRQENTDTGRIARHIAAHGVSRALIPPSICAGLADHPISPLDAIFTGGGPVFPDLLARLATRLPDADIVSVYGSSEAEPIAHQRLAEVTQDDWRAMREGAGLLAGRPIPEIAVKILDREIVVTGAHVNKGYLDTRHDQTSKLSLDGAIWHRTGDAGRLDERQRLWLLGRCDGTVGDLPPFGVESAARFWKGVEQAALVSVDDRPVLAIAGDGARQAEWQAQADRIGDIRVIVLPRVPLDRRHGSKVDYPALKAALRRI</sequence>
<name>A0A2A2EZ90_9GAMM</name>
<organism evidence="4 5">
    <name type="scientific">Halomonas salipaludis</name>
    <dbReference type="NCBI Taxonomy" id="2032625"/>
    <lineage>
        <taxon>Bacteria</taxon>
        <taxon>Pseudomonadati</taxon>
        <taxon>Pseudomonadota</taxon>
        <taxon>Gammaproteobacteria</taxon>
        <taxon>Oceanospirillales</taxon>
        <taxon>Halomonadaceae</taxon>
        <taxon>Halomonas</taxon>
    </lineage>
</organism>
<dbReference type="EMBL" id="NSKB01000002">
    <property type="protein sequence ID" value="PAU78486.1"/>
    <property type="molecule type" value="Genomic_DNA"/>
</dbReference>
<evidence type="ECO:0000313" key="4">
    <source>
        <dbReference type="EMBL" id="PAU78486.1"/>
    </source>
</evidence>
<keyword evidence="2" id="KW-0436">Ligase</keyword>
<accession>A0A2A2EZ90</accession>
<evidence type="ECO:0000259" key="3">
    <source>
        <dbReference type="Pfam" id="PF00501"/>
    </source>
</evidence>
<dbReference type="PROSITE" id="PS00455">
    <property type="entry name" value="AMP_BINDING"/>
    <property type="match status" value="1"/>
</dbReference>
<dbReference type="InterPro" id="IPR042099">
    <property type="entry name" value="ANL_N_sf"/>
</dbReference>
<dbReference type="Pfam" id="PF00501">
    <property type="entry name" value="AMP-binding"/>
    <property type="match status" value="1"/>
</dbReference>
<dbReference type="OrthoDB" id="9803968at2"/>
<dbReference type="Proteomes" id="UP000217771">
    <property type="component" value="Unassembled WGS sequence"/>
</dbReference>
<dbReference type="GO" id="GO:0031956">
    <property type="term" value="F:medium-chain fatty acid-CoA ligase activity"/>
    <property type="evidence" value="ECO:0007669"/>
    <property type="project" value="TreeGrafter"/>
</dbReference>
<evidence type="ECO:0000256" key="1">
    <source>
        <dbReference type="ARBA" id="ARBA00006432"/>
    </source>
</evidence>
<dbReference type="PANTHER" id="PTHR43201">
    <property type="entry name" value="ACYL-COA SYNTHETASE"/>
    <property type="match status" value="1"/>
</dbReference>
<comment type="similarity">
    <text evidence="1">Belongs to the ATP-dependent AMP-binding enzyme family.</text>
</comment>
<dbReference type="AlphaFoldDB" id="A0A2A2EZ90"/>
<protein>
    <recommendedName>
        <fullName evidence="3">AMP-dependent synthetase/ligase domain-containing protein</fullName>
    </recommendedName>
</protein>
<dbReference type="InterPro" id="IPR020845">
    <property type="entry name" value="AMP-binding_CS"/>
</dbReference>
<proteinExistence type="inferred from homology"/>
<dbReference type="PANTHER" id="PTHR43201:SF5">
    <property type="entry name" value="MEDIUM-CHAIN ACYL-COA LIGASE ACSF2, MITOCHONDRIAL"/>
    <property type="match status" value="1"/>
</dbReference>
<dbReference type="RefSeq" id="WP_095620157.1">
    <property type="nucleotide sequence ID" value="NZ_NSKB01000002.1"/>
</dbReference>
<comment type="caution">
    <text evidence="4">The sequence shown here is derived from an EMBL/GenBank/DDBJ whole genome shotgun (WGS) entry which is preliminary data.</text>
</comment>
<dbReference type="SUPFAM" id="SSF56801">
    <property type="entry name" value="Acetyl-CoA synthetase-like"/>
    <property type="match status" value="1"/>
</dbReference>